<dbReference type="GO" id="GO:0004842">
    <property type="term" value="F:ubiquitin-protein transferase activity"/>
    <property type="evidence" value="ECO:0007669"/>
    <property type="project" value="InterPro"/>
</dbReference>
<evidence type="ECO:0000313" key="3">
    <source>
        <dbReference type="Proteomes" id="UP000324222"/>
    </source>
</evidence>
<protein>
    <recommendedName>
        <fullName evidence="1">U-box domain-containing protein</fullName>
    </recommendedName>
</protein>
<sequence length="35" mass="4178">MEEVVPNTELKIRITQWLEEKRTQRAAQSEIPKPQ</sequence>
<dbReference type="EMBL" id="VSRR010010231">
    <property type="protein sequence ID" value="MPC51520.1"/>
    <property type="molecule type" value="Genomic_DNA"/>
</dbReference>
<dbReference type="InterPro" id="IPR003613">
    <property type="entry name" value="Ubox_domain"/>
</dbReference>
<evidence type="ECO:0000259" key="1">
    <source>
        <dbReference type="PROSITE" id="PS51698"/>
    </source>
</evidence>
<reference evidence="2 3" key="1">
    <citation type="submission" date="2019-05" db="EMBL/GenBank/DDBJ databases">
        <title>Another draft genome of Portunus trituberculatus and its Hox gene families provides insights of decapod evolution.</title>
        <authorList>
            <person name="Jeong J.-H."/>
            <person name="Song I."/>
            <person name="Kim S."/>
            <person name="Choi T."/>
            <person name="Kim D."/>
            <person name="Ryu S."/>
            <person name="Kim W."/>
        </authorList>
    </citation>
    <scope>NUCLEOTIDE SEQUENCE [LARGE SCALE GENOMIC DNA]</scope>
    <source>
        <tissue evidence="2">Muscle</tissue>
    </source>
</reference>
<dbReference type="AlphaFoldDB" id="A0A5B7FUT2"/>
<feature type="domain" description="U-box" evidence="1">
    <location>
        <begin position="1"/>
        <end position="24"/>
    </location>
</feature>
<evidence type="ECO:0000313" key="2">
    <source>
        <dbReference type="EMBL" id="MPC51520.1"/>
    </source>
</evidence>
<keyword evidence="3" id="KW-1185">Reference proteome</keyword>
<comment type="caution">
    <text evidence="2">The sequence shown here is derived from an EMBL/GenBank/DDBJ whole genome shotgun (WGS) entry which is preliminary data.</text>
</comment>
<accession>A0A5B7FUT2</accession>
<name>A0A5B7FUT2_PORTR</name>
<organism evidence="2 3">
    <name type="scientific">Portunus trituberculatus</name>
    <name type="common">Swimming crab</name>
    <name type="synonym">Neptunus trituberculatus</name>
    <dbReference type="NCBI Taxonomy" id="210409"/>
    <lineage>
        <taxon>Eukaryota</taxon>
        <taxon>Metazoa</taxon>
        <taxon>Ecdysozoa</taxon>
        <taxon>Arthropoda</taxon>
        <taxon>Crustacea</taxon>
        <taxon>Multicrustacea</taxon>
        <taxon>Malacostraca</taxon>
        <taxon>Eumalacostraca</taxon>
        <taxon>Eucarida</taxon>
        <taxon>Decapoda</taxon>
        <taxon>Pleocyemata</taxon>
        <taxon>Brachyura</taxon>
        <taxon>Eubrachyura</taxon>
        <taxon>Portunoidea</taxon>
        <taxon>Portunidae</taxon>
        <taxon>Portuninae</taxon>
        <taxon>Portunus</taxon>
    </lineage>
</organism>
<dbReference type="PROSITE" id="PS51698">
    <property type="entry name" value="U_BOX"/>
    <property type="match status" value="1"/>
</dbReference>
<dbReference type="GO" id="GO:0016567">
    <property type="term" value="P:protein ubiquitination"/>
    <property type="evidence" value="ECO:0007669"/>
    <property type="project" value="InterPro"/>
</dbReference>
<proteinExistence type="predicted"/>
<gene>
    <name evidence="2" type="ORF">E2C01_045368</name>
</gene>
<dbReference type="Proteomes" id="UP000324222">
    <property type="component" value="Unassembled WGS sequence"/>
</dbReference>